<name>F2L6T8_PSEUX</name>
<keyword evidence="1" id="KW-0614">Plasmid</keyword>
<sequence>MLMDDSDLAVPVVAARAARLGRNLDPKETEELAAAVASNEATYQVLRARPVRLMSGRTDHALGDAWLRPGALDSSVPDSNSDGEQ</sequence>
<evidence type="ECO:0000313" key="1">
    <source>
        <dbReference type="EMBL" id="AEA28810.1"/>
    </source>
</evidence>
<protein>
    <submittedName>
        <fullName evidence="1">Uncharacterized protein</fullName>
    </submittedName>
</protein>
<accession>F2L6T8</accession>
<organism evidence="1 2">
    <name type="scientific">Pseudonocardia dioxanivorans (strain ATCC 55486 / DSM 44775 / JCM 13855 / CB1190)</name>
    <dbReference type="NCBI Taxonomy" id="675635"/>
    <lineage>
        <taxon>Bacteria</taxon>
        <taxon>Bacillati</taxon>
        <taxon>Actinomycetota</taxon>
        <taxon>Actinomycetes</taxon>
        <taxon>Pseudonocardiales</taxon>
        <taxon>Pseudonocardiaceae</taxon>
        <taxon>Pseudonocardia</taxon>
    </lineage>
</organism>
<keyword evidence="2" id="KW-1185">Reference proteome</keyword>
<dbReference type="AlphaFoldDB" id="F2L6T8"/>
<dbReference type="HOGENOM" id="CLU_2510280_0_0_11"/>
<dbReference type="KEGG" id="pdx:Psed_6729"/>
<geneLocation type="plasmid" evidence="1 2">
    <name>pPSED01</name>
</geneLocation>
<gene>
    <name evidence="1" type="ordered locus">Psed_6729</name>
</gene>
<reference evidence="1 2" key="1">
    <citation type="journal article" date="2011" name="J. Bacteriol.">
        <title>Genome sequence of the 1,4-dioxane-degrading Pseudonocardia dioxanivorans strain CB1190.</title>
        <authorList>
            <person name="Sales C.M."/>
            <person name="Mahendra S."/>
            <person name="Grostern A."/>
            <person name="Parales R.E."/>
            <person name="Goodwin L.A."/>
            <person name="Woyke T."/>
            <person name="Nolan M."/>
            <person name="Lapidus A."/>
            <person name="Chertkov O."/>
            <person name="Ovchinnikova G."/>
            <person name="Sczyrba A."/>
            <person name="Alvarez-Cohen L."/>
        </authorList>
    </citation>
    <scope>NUCLEOTIDE SEQUENCE [LARGE SCALE GENOMIC DNA]</scope>
    <source>
        <strain evidence="2">ATCC 55486 / DSM 44775 / JCM 13855 / CB1190</strain>
    </source>
</reference>
<evidence type="ECO:0000313" key="2">
    <source>
        <dbReference type="Proteomes" id="UP000007809"/>
    </source>
</evidence>
<dbReference type="EMBL" id="CP002594">
    <property type="protein sequence ID" value="AEA28810.1"/>
    <property type="molecule type" value="Genomic_DNA"/>
</dbReference>
<proteinExistence type="predicted"/>
<dbReference type="Proteomes" id="UP000007809">
    <property type="component" value="Plasmid pPSED01"/>
</dbReference>